<dbReference type="InterPro" id="IPR026870">
    <property type="entry name" value="Zinc_ribbon_dom"/>
</dbReference>
<evidence type="ECO:0000313" key="3">
    <source>
        <dbReference type="EMBL" id="RHC15263.1"/>
    </source>
</evidence>
<keyword evidence="1" id="KW-0472">Membrane</keyword>
<accession>A0A413Z1Z2</accession>
<evidence type="ECO:0000313" key="4">
    <source>
        <dbReference type="Proteomes" id="UP000285844"/>
    </source>
</evidence>
<organism evidence="3 4">
    <name type="scientific">Lachnospira eligens</name>
    <dbReference type="NCBI Taxonomy" id="39485"/>
    <lineage>
        <taxon>Bacteria</taxon>
        <taxon>Bacillati</taxon>
        <taxon>Bacillota</taxon>
        <taxon>Clostridia</taxon>
        <taxon>Lachnospirales</taxon>
        <taxon>Lachnospiraceae</taxon>
        <taxon>Lachnospira</taxon>
    </lineage>
</organism>
<feature type="transmembrane region" description="Helical" evidence="1">
    <location>
        <begin position="179"/>
        <end position="196"/>
    </location>
</feature>
<feature type="domain" description="Zinc-ribbon" evidence="2">
    <location>
        <begin position="2"/>
        <end position="24"/>
    </location>
</feature>
<sequence length="282" mass="30989">MFCKKCGKELEDNVRFCNYCGAEVESKVVDFNETVGNNKPDNSYANAGGQKYNYEYVMPQQPVQAAAGQPVEEDVSINIAGHKIKGRLIMKIAAIVAAACFFFPMFTVSCAGVNVGSVSMADLTFETEDTTQDSYYDYYDSDEEENGTVGMIVFLLAPISAFCICMVKNEGKGWGKEAVAAFGSSALALISLYFVITNTMNDEYGGYVQAKPMFSYYLYIIACVIGAVVGIMIIKEHQKKITANVGTVQHVEKPNVWVKTALYTVGETFAIYVLFFLLSATF</sequence>
<reference evidence="3 4" key="1">
    <citation type="submission" date="2018-08" db="EMBL/GenBank/DDBJ databases">
        <title>A genome reference for cultivated species of the human gut microbiota.</title>
        <authorList>
            <person name="Zou Y."/>
            <person name="Xue W."/>
            <person name="Luo G."/>
        </authorList>
    </citation>
    <scope>NUCLEOTIDE SEQUENCE [LARGE SCALE GENOMIC DNA]</scope>
    <source>
        <strain evidence="3 4">AM37-3BH</strain>
    </source>
</reference>
<feature type="transmembrane region" description="Helical" evidence="1">
    <location>
        <begin position="92"/>
        <end position="115"/>
    </location>
</feature>
<feature type="transmembrane region" description="Helical" evidence="1">
    <location>
        <begin position="148"/>
        <end position="167"/>
    </location>
</feature>
<dbReference type="EMBL" id="QSHM01000001">
    <property type="protein sequence ID" value="RHC15263.1"/>
    <property type="molecule type" value="Genomic_DNA"/>
</dbReference>
<dbReference type="Proteomes" id="UP000285844">
    <property type="component" value="Unassembled WGS sequence"/>
</dbReference>
<feature type="transmembrane region" description="Helical" evidence="1">
    <location>
        <begin position="256"/>
        <end position="278"/>
    </location>
</feature>
<dbReference type="RefSeq" id="WP_118362211.1">
    <property type="nucleotide sequence ID" value="NZ_QSHM01000001.1"/>
</dbReference>
<proteinExistence type="predicted"/>
<dbReference type="Pfam" id="PF13240">
    <property type="entry name" value="Zn_Ribbon_1"/>
    <property type="match status" value="1"/>
</dbReference>
<keyword evidence="1" id="KW-1133">Transmembrane helix</keyword>
<evidence type="ECO:0000259" key="2">
    <source>
        <dbReference type="Pfam" id="PF13240"/>
    </source>
</evidence>
<keyword evidence="1" id="KW-0812">Transmembrane</keyword>
<comment type="caution">
    <text evidence="3">The sequence shown here is derived from an EMBL/GenBank/DDBJ whole genome shotgun (WGS) entry which is preliminary data.</text>
</comment>
<feature type="transmembrane region" description="Helical" evidence="1">
    <location>
        <begin position="216"/>
        <end position="235"/>
    </location>
</feature>
<evidence type="ECO:0000256" key="1">
    <source>
        <dbReference type="SAM" id="Phobius"/>
    </source>
</evidence>
<name>A0A413Z1Z2_9FIRM</name>
<protein>
    <submittedName>
        <fullName evidence="3">Zinc ribbon domain-containing protein</fullName>
    </submittedName>
</protein>
<gene>
    <name evidence="3" type="ORF">DW858_00030</name>
</gene>
<dbReference type="AlphaFoldDB" id="A0A413Z1Z2"/>